<accession>A0AA35MF50</accession>
<proteinExistence type="predicted"/>
<dbReference type="Proteomes" id="UP001160390">
    <property type="component" value="Unassembled WGS sequence"/>
</dbReference>
<dbReference type="AlphaFoldDB" id="A0AA35MF50"/>
<dbReference type="EMBL" id="CABFNP030001266">
    <property type="protein sequence ID" value="CAI6095649.1"/>
    <property type="molecule type" value="Genomic_DNA"/>
</dbReference>
<sequence length="87" mass="9771">MYVNDVKPITALASAPSQTRCLGQGPTALHADLPARASQLCEIERQGHLEICMRIMCDVYPAKRNSRLCTPRLISYFELQLDNKIKP</sequence>
<gene>
    <name evidence="1" type="ORF">CCHLO57077_00005242</name>
</gene>
<evidence type="ECO:0000313" key="2">
    <source>
        <dbReference type="Proteomes" id="UP001160390"/>
    </source>
</evidence>
<reference evidence="1" key="1">
    <citation type="submission" date="2023-01" db="EMBL/GenBank/DDBJ databases">
        <authorList>
            <person name="Piombo E."/>
        </authorList>
    </citation>
    <scope>NUCLEOTIDE SEQUENCE</scope>
</reference>
<keyword evidence="2" id="KW-1185">Reference proteome</keyword>
<name>A0AA35MF50_9HYPO</name>
<comment type="caution">
    <text evidence="1">The sequence shown here is derived from an EMBL/GenBank/DDBJ whole genome shotgun (WGS) entry which is preliminary data.</text>
</comment>
<evidence type="ECO:0000313" key="1">
    <source>
        <dbReference type="EMBL" id="CAI6095649.1"/>
    </source>
</evidence>
<protein>
    <submittedName>
        <fullName evidence="1">Uncharacterized protein</fullName>
    </submittedName>
</protein>
<organism evidence="1 2">
    <name type="scientific">Clonostachys chloroleuca</name>
    <dbReference type="NCBI Taxonomy" id="1926264"/>
    <lineage>
        <taxon>Eukaryota</taxon>
        <taxon>Fungi</taxon>
        <taxon>Dikarya</taxon>
        <taxon>Ascomycota</taxon>
        <taxon>Pezizomycotina</taxon>
        <taxon>Sordariomycetes</taxon>
        <taxon>Hypocreomycetidae</taxon>
        <taxon>Hypocreales</taxon>
        <taxon>Bionectriaceae</taxon>
        <taxon>Clonostachys</taxon>
    </lineage>
</organism>